<reference evidence="19" key="1">
    <citation type="submission" date="2019-02" db="EMBL/GenBank/DDBJ databases">
        <title>Isolation and identification of novel species under the genus Muribaculum.</title>
        <authorList>
            <person name="Miyake S."/>
            <person name="Ding Y."/>
            <person name="Low A."/>
            <person name="Soh M."/>
            <person name="Seedorf H."/>
        </authorList>
    </citation>
    <scope>NUCLEOTIDE SEQUENCE [LARGE SCALE GENOMIC DNA]</scope>
    <source>
        <strain evidence="19">H5</strain>
    </source>
</reference>
<dbReference type="FunFam" id="1.10.8.60:FF:000001">
    <property type="entry name" value="ATP-dependent zinc metalloprotease FtsH"/>
    <property type="match status" value="1"/>
</dbReference>
<feature type="active site" evidence="14">
    <location>
        <position position="460"/>
    </location>
</feature>
<dbReference type="Gene3D" id="1.10.8.60">
    <property type="match status" value="1"/>
</dbReference>
<evidence type="ECO:0000256" key="10">
    <source>
        <dbReference type="ARBA" id="ARBA00022989"/>
    </source>
</evidence>
<dbReference type="PANTHER" id="PTHR43655">
    <property type="entry name" value="ATP-DEPENDENT PROTEASE"/>
    <property type="match status" value="1"/>
</dbReference>
<feature type="transmembrane region" description="Helical" evidence="14">
    <location>
        <begin position="140"/>
        <end position="158"/>
    </location>
</feature>
<feature type="compositionally biased region" description="Basic and acidic residues" evidence="16">
    <location>
        <begin position="695"/>
        <end position="710"/>
    </location>
</feature>
<organism evidence="18 19">
    <name type="scientific">Duncaniella dubosii</name>
    <dbReference type="NCBI Taxonomy" id="2518971"/>
    <lineage>
        <taxon>Bacteria</taxon>
        <taxon>Pseudomonadati</taxon>
        <taxon>Bacteroidota</taxon>
        <taxon>Bacteroidia</taxon>
        <taxon>Bacteroidales</taxon>
        <taxon>Muribaculaceae</taxon>
        <taxon>Duncaniella</taxon>
    </lineage>
</organism>
<dbReference type="InterPro" id="IPR041569">
    <property type="entry name" value="AAA_lid_3"/>
</dbReference>
<dbReference type="InterPro" id="IPR003960">
    <property type="entry name" value="ATPase_AAA_CS"/>
</dbReference>
<comment type="function">
    <text evidence="14">Acts as a processive, ATP-dependent zinc metallopeptidase for both cytoplasmic and membrane proteins. Plays a role in the quality control of integral membrane proteins.</text>
</comment>
<dbReference type="GO" id="GO:0005524">
    <property type="term" value="F:ATP binding"/>
    <property type="evidence" value="ECO:0007669"/>
    <property type="project" value="UniProtKB-UniRule"/>
</dbReference>
<dbReference type="EC" id="3.4.24.-" evidence="14"/>
<feature type="transmembrane region" description="Helical" evidence="14">
    <location>
        <begin position="21"/>
        <end position="40"/>
    </location>
</feature>
<evidence type="ECO:0000256" key="8">
    <source>
        <dbReference type="ARBA" id="ARBA00022833"/>
    </source>
</evidence>
<dbReference type="Pfam" id="PF06480">
    <property type="entry name" value="FtsH_ext"/>
    <property type="match status" value="1"/>
</dbReference>
<protein>
    <recommendedName>
        <fullName evidence="14">ATP-dependent zinc metalloprotease FtsH</fullName>
        <ecNumber evidence="14">3.4.24.-</ecNumber>
    </recommendedName>
</protein>
<dbReference type="HAMAP" id="MF_01458">
    <property type="entry name" value="FtsH"/>
    <property type="match status" value="1"/>
</dbReference>
<feature type="binding site" evidence="14">
    <location>
        <position position="463"/>
    </location>
    <ligand>
        <name>Zn(2+)</name>
        <dbReference type="ChEBI" id="CHEBI:29105"/>
        <note>catalytic</note>
    </ligand>
</feature>
<keyword evidence="4 14" id="KW-0812">Transmembrane</keyword>
<dbReference type="Proteomes" id="UP000297149">
    <property type="component" value="Chromosome"/>
</dbReference>
<dbReference type="InterPro" id="IPR050928">
    <property type="entry name" value="ATP-dep_Zn_Metalloprotease"/>
</dbReference>
<dbReference type="Gene3D" id="1.20.58.760">
    <property type="entry name" value="Peptidase M41"/>
    <property type="match status" value="1"/>
</dbReference>
<dbReference type="AlphaFoldDB" id="A0A4P7W5C9"/>
<dbReference type="SUPFAM" id="SSF52540">
    <property type="entry name" value="P-loop containing nucleoside triphosphate hydrolases"/>
    <property type="match status" value="1"/>
</dbReference>
<keyword evidence="19" id="KW-1185">Reference proteome</keyword>
<comment type="similarity">
    <text evidence="13 14">In the central section; belongs to the AAA ATPase family.</text>
</comment>
<evidence type="ECO:0000313" key="18">
    <source>
        <dbReference type="EMBL" id="QCD43299.1"/>
    </source>
</evidence>
<dbReference type="PROSITE" id="PS00674">
    <property type="entry name" value="AAA"/>
    <property type="match status" value="1"/>
</dbReference>
<evidence type="ECO:0000256" key="2">
    <source>
        <dbReference type="ARBA" id="ARBA00010044"/>
    </source>
</evidence>
<dbReference type="Pfam" id="PF01434">
    <property type="entry name" value="Peptidase_M41"/>
    <property type="match status" value="1"/>
</dbReference>
<dbReference type="InterPro" id="IPR003593">
    <property type="entry name" value="AAA+_ATPase"/>
</dbReference>
<dbReference type="InterPro" id="IPR027417">
    <property type="entry name" value="P-loop_NTPase"/>
</dbReference>
<evidence type="ECO:0000256" key="4">
    <source>
        <dbReference type="ARBA" id="ARBA00022692"/>
    </source>
</evidence>
<feature type="binding site" evidence="14">
    <location>
        <position position="534"/>
    </location>
    <ligand>
        <name>Zn(2+)</name>
        <dbReference type="ChEBI" id="CHEBI:29105"/>
        <note>catalytic</note>
    </ligand>
</feature>
<evidence type="ECO:0000259" key="17">
    <source>
        <dbReference type="SMART" id="SM00382"/>
    </source>
</evidence>
<comment type="similarity">
    <text evidence="2 14">In the C-terminal section; belongs to the peptidase M41 family.</text>
</comment>
<dbReference type="InterPro" id="IPR037219">
    <property type="entry name" value="Peptidase_M41-like"/>
</dbReference>
<dbReference type="PANTHER" id="PTHR43655:SF2">
    <property type="entry name" value="AFG3 LIKE MATRIX AAA PEPTIDASE SUBUNIT 2, ISOFORM A"/>
    <property type="match status" value="1"/>
</dbReference>
<dbReference type="FunFam" id="1.20.58.760:FF:000001">
    <property type="entry name" value="ATP-dependent zinc metalloprotease FtsH"/>
    <property type="match status" value="1"/>
</dbReference>
<keyword evidence="14" id="KW-1003">Cell membrane</keyword>
<dbReference type="NCBIfam" id="TIGR01241">
    <property type="entry name" value="FtsH_fam"/>
    <property type="match status" value="1"/>
</dbReference>
<evidence type="ECO:0000256" key="14">
    <source>
        <dbReference type="HAMAP-Rule" id="MF_01458"/>
    </source>
</evidence>
<keyword evidence="5 14" id="KW-0479">Metal-binding</keyword>
<dbReference type="SUPFAM" id="SSF140990">
    <property type="entry name" value="FtsH protease domain-like"/>
    <property type="match status" value="1"/>
</dbReference>
<dbReference type="GO" id="GO:0004176">
    <property type="term" value="F:ATP-dependent peptidase activity"/>
    <property type="evidence" value="ECO:0007669"/>
    <property type="project" value="InterPro"/>
</dbReference>
<keyword evidence="12 14" id="KW-0472">Membrane</keyword>
<evidence type="ECO:0000256" key="13">
    <source>
        <dbReference type="ARBA" id="ARBA00061570"/>
    </source>
</evidence>
<feature type="region of interest" description="Disordered" evidence="16">
    <location>
        <begin position="653"/>
        <end position="720"/>
    </location>
</feature>
<evidence type="ECO:0000256" key="15">
    <source>
        <dbReference type="RuleBase" id="RU003651"/>
    </source>
</evidence>
<dbReference type="InterPro" id="IPR000642">
    <property type="entry name" value="Peptidase_M41"/>
</dbReference>
<dbReference type="InterPro" id="IPR011546">
    <property type="entry name" value="Pept_M41_FtsH_extracell"/>
</dbReference>
<comment type="cofactor">
    <cofactor evidence="14">
        <name>Zn(2+)</name>
        <dbReference type="ChEBI" id="CHEBI:29105"/>
    </cofactor>
    <text evidence="14">Binds 1 zinc ion per subunit.</text>
</comment>
<sequence length="720" mass="79372">MSSQTPPNNNPKPKKPMGIKFSMYWAYAIIIVFLLGMLYIDDNSITKDVSFTKFEEYVTNGGVGDMTVYTNTNRAEAVLSDSLASAIFPESQYQSGKGKIARIVTDIPSADRLQDKIDMWAEKGIYNGHVKYEKASDYSTLFWTFGPIVLLVAFWFIMMRRMSGGASGGGPGGVFNVGKSKPKVFDKGEGTDVTFKDVAGLTEAKTEIREIVEFLRNPQRYTDLGAKIPKGALLVGPPGTGKTLLAKAVAGEANVPFFSMSGSDFVEMFVGVGASRVRDLFRQAKEKAPCIVFIDEIDAVGRARGKNPNMGANDERENTLNQLLTEMDGFGTNSGVIILAATNRADILDKALLRAGRFDRQINVDLPELKDRIEVFKVHLRKIKTDESVDVDLMARQTAGFCGADIANVCNEAALIAARNNKKAVDRDSFMAAIDRIIGGLEHSSKIISADEKQAIAIHEAGHATVSWFLEYSNEMVKVSIVPRGMALGAAWYMPEERQITPLQALLDQMCMTLGGRAAEELTLGQVSTGALNDLEKVTKMAYAIVVYYGMSEKIPNVCYYDSTGQSYGFSKPYGGERAKQIDDEVSRIINEQYERAKQILRDHKEGHAKLAETLLTKEVMYAEDLVNIFGKRQWKSRTEEIMKLQAERDAKRALEEAEKEKEKKNNGKSDEASVTDAEVVDVTATVVEVSPKSENSDDEGKGDGDDDKQIPTPPPFKKD</sequence>
<dbReference type="FunFam" id="3.40.50.300:FF:000001">
    <property type="entry name" value="ATP-dependent zinc metalloprotease FtsH"/>
    <property type="match status" value="1"/>
</dbReference>
<dbReference type="GO" id="GO:0006508">
    <property type="term" value="P:proteolysis"/>
    <property type="evidence" value="ECO:0007669"/>
    <property type="project" value="UniProtKB-KW"/>
</dbReference>
<keyword evidence="3 14" id="KW-0645">Protease</keyword>
<keyword evidence="7 14" id="KW-0378">Hydrolase</keyword>
<evidence type="ECO:0000256" key="7">
    <source>
        <dbReference type="ARBA" id="ARBA00022801"/>
    </source>
</evidence>
<evidence type="ECO:0000256" key="11">
    <source>
        <dbReference type="ARBA" id="ARBA00023049"/>
    </source>
</evidence>
<dbReference type="KEGG" id="ddb:E7747_14085"/>
<dbReference type="Pfam" id="PF17862">
    <property type="entry name" value="AAA_lid_3"/>
    <property type="match status" value="1"/>
</dbReference>
<dbReference type="RefSeq" id="WP_123614505.1">
    <property type="nucleotide sequence ID" value="NZ_CAXHQF010000002.1"/>
</dbReference>
<comment type="subcellular location">
    <subcellularLocation>
        <location evidence="14">Cell membrane</location>
        <topology evidence="14">Multi-pass membrane protein</topology>
        <orientation evidence="14">Cytoplasmic side</orientation>
    </subcellularLocation>
    <subcellularLocation>
        <location evidence="1">Membrane</location>
    </subcellularLocation>
</comment>
<feature type="binding site" evidence="14">
    <location>
        <position position="459"/>
    </location>
    <ligand>
        <name>Zn(2+)</name>
        <dbReference type="ChEBI" id="CHEBI:29105"/>
        <note>catalytic</note>
    </ligand>
</feature>
<keyword evidence="11 14" id="KW-0482">Metalloprotease</keyword>
<dbReference type="Pfam" id="PF00004">
    <property type="entry name" value="AAA"/>
    <property type="match status" value="1"/>
</dbReference>
<comment type="subunit">
    <text evidence="14">Homohexamer.</text>
</comment>
<feature type="binding site" evidence="14">
    <location>
        <begin position="236"/>
        <end position="243"/>
    </location>
    <ligand>
        <name>ATP</name>
        <dbReference type="ChEBI" id="CHEBI:30616"/>
    </ligand>
</feature>
<evidence type="ECO:0000256" key="1">
    <source>
        <dbReference type="ARBA" id="ARBA00004370"/>
    </source>
</evidence>
<accession>A0A4P7W5C9</accession>
<keyword evidence="10 14" id="KW-1133">Transmembrane helix</keyword>
<feature type="compositionally biased region" description="Basic and acidic residues" evidence="16">
    <location>
        <begin position="653"/>
        <end position="672"/>
    </location>
</feature>
<keyword evidence="6 14" id="KW-0547">Nucleotide-binding</keyword>
<dbReference type="GO" id="GO:0004222">
    <property type="term" value="F:metalloendopeptidase activity"/>
    <property type="evidence" value="ECO:0007669"/>
    <property type="project" value="InterPro"/>
</dbReference>
<dbReference type="EMBL" id="CP039396">
    <property type="protein sequence ID" value="QCD43299.1"/>
    <property type="molecule type" value="Genomic_DNA"/>
</dbReference>
<dbReference type="InterPro" id="IPR005936">
    <property type="entry name" value="FtsH"/>
</dbReference>
<evidence type="ECO:0000256" key="16">
    <source>
        <dbReference type="SAM" id="MobiDB-lite"/>
    </source>
</evidence>
<gene>
    <name evidence="14" type="primary">ftsH</name>
    <name evidence="18" type="ORF">E7747_14085</name>
</gene>
<dbReference type="CDD" id="cd19501">
    <property type="entry name" value="RecA-like_FtsH"/>
    <property type="match status" value="1"/>
</dbReference>
<comment type="similarity">
    <text evidence="15">Belongs to the AAA ATPase family.</text>
</comment>
<dbReference type="GO" id="GO:0016887">
    <property type="term" value="F:ATP hydrolysis activity"/>
    <property type="evidence" value="ECO:0007669"/>
    <property type="project" value="UniProtKB-UniRule"/>
</dbReference>
<evidence type="ECO:0000256" key="9">
    <source>
        <dbReference type="ARBA" id="ARBA00022840"/>
    </source>
</evidence>
<evidence type="ECO:0000256" key="6">
    <source>
        <dbReference type="ARBA" id="ARBA00022741"/>
    </source>
</evidence>
<dbReference type="GO" id="GO:0008270">
    <property type="term" value="F:zinc ion binding"/>
    <property type="evidence" value="ECO:0007669"/>
    <property type="project" value="UniProtKB-UniRule"/>
</dbReference>
<evidence type="ECO:0000256" key="3">
    <source>
        <dbReference type="ARBA" id="ARBA00022670"/>
    </source>
</evidence>
<dbReference type="GO" id="GO:0005886">
    <property type="term" value="C:plasma membrane"/>
    <property type="evidence" value="ECO:0007669"/>
    <property type="project" value="UniProtKB-SubCell"/>
</dbReference>
<evidence type="ECO:0000256" key="12">
    <source>
        <dbReference type="ARBA" id="ARBA00023136"/>
    </source>
</evidence>
<proteinExistence type="inferred from homology"/>
<dbReference type="Gene3D" id="3.40.50.300">
    <property type="entry name" value="P-loop containing nucleotide triphosphate hydrolases"/>
    <property type="match status" value="1"/>
</dbReference>
<dbReference type="InterPro" id="IPR003959">
    <property type="entry name" value="ATPase_AAA_core"/>
</dbReference>
<evidence type="ECO:0000256" key="5">
    <source>
        <dbReference type="ARBA" id="ARBA00022723"/>
    </source>
</evidence>
<feature type="domain" description="AAA+ ATPase" evidence="17">
    <location>
        <begin position="228"/>
        <end position="368"/>
    </location>
</feature>
<name>A0A4P7W5C9_9BACT</name>
<dbReference type="SMART" id="SM00382">
    <property type="entry name" value="AAA"/>
    <property type="match status" value="1"/>
</dbReference>
<keyword evidence="8 14" id="KW-0862">Zinc</keyword>
<evidence type="ECO:0000313" key="19">
    <source>
        <dbReference type="Proteomes" id="UP000297149"/>
    </source>
</evidence>
<feature type="compositionally biased region" description="Low complexity" evidence="16">
    <location>
        <begin position="673"/>
        <end position="691"/>
    </location>
</feature>
<keyword evidence="9 14" id="KW-0067">ATP-binding</keyword>
<dbReference type="GO" id="GO:0030163">
    <property type="term" value="P:protein catabolic process"/>
    <property type="evidence" value="ECO:0007669"/>
    <property type="project" value="UniProtKB-UniRule"/>
</dbReference>